<gene>
    <name evidence="1" type="ORF">GALL_372870</name>
</gene>
<accession>A0A1J5QCL7</accession>
<dbReference type="AlphaFoldDB" id="A0A1J5QCL7"/>
<sequence>MTLRRKPPVMHYELSSGTSYLFDRSIADELTDPISRALEQSEAERSYMPVDETALEICSDTTAGKDGNGVFEIANRYPLGGGVVPVGSTLYLGAVACELSCAPLAWRTVFGRYLHSSAQAPRLASCSAPGLMPRELPWVVGYFGPITKHLTESENQEVELVIRLTSLITLGRCEAMHEAALEAGEIFLPDSIRYIELQNWEDHE</sequence>
<reference evidence="1" key="1">
    <citation type="submission" date="2016-10" db="EMBL/GenBank/DDBJ databases">
        <title>Sequence of Gallionella enrichment culture.</title>
        <authorList>
            <person name="Poehlein A."/>
            <person name="Muehling M."/>
            <person name="Daniel R."/>
        </authorList>
    </citation>
    <scope>NUCLEOTIDE SEQUENCE</scope>
</reference>
<name>A0A1J5QCL7_9ZZZZ</name>
<protein>
    <submittedName>
        <fullName evidence="1">Uncharacterized protein</fullName>
    </submittedName>
</protein>
<dbReference type="EMBL" id="MLJW01000989">
    <property type="protein sequence ID" value="OIQ80946.1"/>
    <property type="molecule type" value="Genomic_DNA"/>
</dbReference>
<evidence type="ECO:0000313" key="1">
    <source>
        <dbReference type="EMBL" id="OIQ80946.1"/>
    </source>
</evidence>
<proteinExistence type="predicted"/>
<comment type="caution">
    <text evidence="1">The sequence shown here is derived from an EMBL/GenBank/DDBJ whole genome shotgun (WGS) entry which is preliminary data.</text>
</comment>
<organism evidence="1">
    <name type="scientific">mine drainage metagenome</name>
    <dbReference type="NCBI Taxonomy" id="410659"/>
    <lineage>
        <taxon>unclassified sequences</taxon>
        <taxon>metagenomes</taxon>
        <taxon>ecological metagenomes</taxon>
    </lineage>
</organism>